<keyword evidence="4" id="KW-1185">Reference proteome</keyword>
<comment type="caution">
    <text evidence="3">The sequence shown here is derived from an EMBL/GenBank/DDBJ whole genome shotgun (WGS) entry which is preliminary data.</text>
</comment>
<dbReference type="InterPro" id="IPR015943">
    <property type="entry name" value="WD40/YVTN_repeat-like_dom_sf"/>
</dbReference>
<dbReference type="Pfam" id="PF10282">
    <property type="entry name" value="Lactonase"/>
    <property type="match status" value="1"/>
</dbReference>
<feature type="chain" id="PRO_5042051543" evidence="2">
    <location>
        <begin position="20"/>
        <end position="408"/>
    </location>
</feature>
<reference evidence="3" key="2">
    <citation type="submission" date="2023-06" db="EMBL/GenBank/DDBJ databases">
        <authorList>
            <consortium name="Lawrence Berkeley National Laboratory"/>
            <person name="Haridas S."/>
            <person name="Hensen N."/>
            <person name="Bonometti L."/>
            <person name="Westerberg I."/>
            <person name="Brannstrom I.O."/>
            <person name="Guillou S."/>
            <person name="Cros-Aarteil S."/>
            <person name="Calhoun S."/>
            <person name="Kuo A."/>
            <person name="Mondo S."/>
            <person name="Pangilinan J."/>
            <person name="Riley R."/>
            <person name="LaButti K."/>
            <person name="Andreopoulos B."/>
            <person name="Lipzen A."/>
            <person name="Chen C."/>
            <person name="Yanf M."/>
            <person name="Daum C."/>
            <person name="Ng V."/>
            <person name="Clum A."/>
            <person name="Steindorff A."/>
            <person name="Ohm R."/>
            <person name="Martin F."/>
            <person name="Silar P."/>
            <person name="Natvig D."/>
            <person name="Lalanne C."/>
            <person name="Gautier V."/>
            <person name="Ament-velasquez S.L."/>
            <person name="Kruys A."/>
            <person name="Hutchinson M.I."/>
            <person name="Powell A.J."/>
            <person name="Barry K."/>
            <person name="Miller A.N."/>
            <person name="Grigoriev I.V."/>
            <person name="Debuchy R."/>
            <person name="Gladieux P."/>
            <person name="Thoren M.H."/>
            <person name="Johannesson H."/>
        </authorList>
    </citation>
    <scope>NUCLEOTIDE SEQUENCE</scope>
    <source>
        <strain evidence="3">CBS 232.78</strain>
    </source>
</reference>
<organism evidence="3 4">
    <name type="scientific">Podospora didyma</name>
    <dbReference type="NCBI Taxonomy" id="330526"/>
    <lineage>
        <taxon>Eukaryota</taxon>
        <taxon>Fungi</taxon>
        <taxon>Dikarya</taxon>
        <taxon>Ascomycota</taxon>
        <taxon>Pezizomycotina</taxon>
        <taxon>Sordariomycetes</taxon>
        <taxon>Sordariomycetidae</taxon>
        <taxon>Sordariales</taxon>
        <taxon>Podosporaceae</taxon>
        <taxon>Podospora</taxon>
    </lineage>
</organism>
<dbReference type="SUPFAM" id="SSF51004">
    <property type="entry name" value="C-terminal (heme d1) domain of cytochrome cd1-nitrite reductase"/>
    <property type="match status" value="1"/>
</dbReference>
<evidence type="ECO:0000313" key="3">
    <source>
        <dbReference type="EMBL" id="KAK3385164.1"/>
    </source>
</evidence>
<comment type="similarity">
    <text evidence="1">Belongs to the cycloisomerase 2 family.</text>
</comment>
<feature type="signal peptide" evidence="2">
    <location>
        <begin position="1"/>
        <end position="19"/>
    </location>
</feature>
<dbReference type="InterPro" id="IPR011048">
    <property type="entry name" value="Haem_d1_sf"/>
</dbReference>
<proteinExistence type="inferred from homology"/>
<dbReference type="GO" id="GO:0017057">
    <property type="term" value="F:6-phosphogluconolactonase activity"/>
    <property type="evidence" value="ECO:0007669"/>
    <property type="project" value="TreeGrafter"/>
</dbReference>
<dbReference type="Gene3D" id="2.130.10.10">
    <property type="entry name" value="YVTN repeat-like/Quinoprotein amine dehydrogenase"/>
    <property type="match status" value="1"/>
</dbReference>
<dbReference type="PANTHER" id="PTHR30344:SF1">
    <property type="entry name" value="6-PHOSPHOGLUCONOLACTONASE"/>
    <property type="match status" value="1"/>
</dbReference>
<dbReference type="InterPro" id="IPR019405">
    <property type="entry name" value="Lactonase_7-beta_prop"/>
</dbReference>
<name>A0AAE0TZK5_9PEZI</name>
<dbReference type="EMBL" id="JAULSW010000004">
    <property type="protein sequence ID" value="KAK3385164.1"/>
    <property type="molecule type" value="Genomic_DNA"/>
</dbReference>
<reference evidence="3" key="1">
    <citation type="journal article" date="2023" name="Mol. Phylogenet. Evol.">
        <title>Genome-scale phylogeny and comparative genomics of the fungal order Sordariales.</title>
        <authorList>
            <person name="Hensen N."/>
            <person name="Bonometti L."/>
            <person name="Westerberg I."/>
            <person name="Brannstrom I.O."/>
            <person name="Guillou S."/>
            <person name="Cros-Aarteil S."/>
            <person name="Calhoun S."/>
            <person name="Haridas S."/>
            <person name="Kuo A."/>
            <person name="Mondo S."/>
            <person name="Pangilinan J."/>
            <person name="Riley R."/>
            <person name="LaButti K."/>
            <person name="Andreopoulos B."/>
            <person name="Lipzen A."/>
            <person name="Chen C."/>
            <person name="Yan M."/>
            <person name="Daum C."/>
            <person name="Ng V."/>
            <person name="Clum A."/>
            <person name="Steindorff A."/>
            <person name="Ohm R.A."/>
            <person name="Martin F."/>
            <person name="Silar P."/>
            <person name="Natvig D.O."/>
            <person name="Lalanne C."/>
            <person name="Gautier V."/>
            <person name="Ament-Velasquez S.L."/>
            <person name="Kruys A."/>
            <person name="Hutchinson M.I."/>
            <person name="Powell A.J."/>
            <person name="Barry K."/>
            <person name="Miller A.N."/>
            <person name="Grigoriev I.V."/>
            <person name="Debuchy R."/>
            <person name="Gladieux P."/>
            <person name="Hiltunen Thoren M."/>
            <person name="Johannesson H."/>
        </authorList>
    </citation>
    <scope>NUCLEOTIDE SEQUENCE</scope>
    <source>
        <strain evidence="3">CBS 232.78</strain>
    </source>
</reference>
<protein>
    <submittedName>
        <fullName evidence="3">YkgB protein</fullName>
    </submittedName>
</protein>
<keyword evidence="2" id="KW-0732">Signal</keyword>
<gene>
    <name evidence="3" type="ORF">B0H63DRAFT_393469</name>
</gene>
<sequence>MGVTLLGLLSALLAAPASAEILFATSYNDHAVTSLHLNGSALSVVSKSYDCGSEPTWLTLDSSNKVLYCLNEGWGGAASITSYKPSADGILSKLNVLPVLKSPVASTLFGPKNGGLAVAYYDTSSFQTFNVGDAKNLSLLQKETYTLTTPGKVPERQDVPHLHDAVLDPTGSYIVVPDLGSDLLRIYNIDKGTTNVKEGTPVKAIPGSGPRHAAFAVLGKNTYLYTVNELSNTITGYSVGINKSAGHDHGGRKFIKAPAHELEFTRIFDFSTHGPGGSVPAGTKSAEIVVSPDQKFVILSSRGENLLTFPNLDPSNPTPLVSDPIISFAIDEKSGNLKLIQTAPAGGRNPRGFSLNKAGTLVASALQDDNRVVIIERDVKTGLLGKIVASATVGVGANNGPNYALFNE</sequence>
<evidence type="ECO:0000256" key="1">
    <source>
        <dbReference type="ARBA" id="ARBA00005564"/>
    </source>
</evidence>
<dbReference type="AlphaFoldDB" id="A0AAE0TZK5"/>
<evidence type="ECO:0000313" key="4">
    <source>
        <dbReference type="Proteomes" id="UP001285441"/>
    </source>
</evidence>
<dbReference type="InterPro" id="IPR050282">
    <property type="entry name" value="Cycloisomerase_2"/>
</dbReference>
<accession>A0AAE0TZK5</accession>
<evidence type="ECO:0000256" key="2">
    <source>
        <dbReference type="SAM" id="SignalP"/>
    </source>
</evidence>
<dbReference type="PANTHER" id="PTHR30344">
    <property type="entry name" value="6-PHOSPHOGLUCONOLACTONASE-RELATED"/>
    <property type="match status" value="1"/>
</dbReference>
<dbReference type="Proteomes" id="UP001285441">
    <property type="component" value="Unassembled WGS sequence"/>
</dbReference>